<dbReference type="NCBIfam" id="NF007108">
    <property type="entry name" value="PRK09557.1"/>
    <property type="match status" value="1"/>
</dbReference>
<dbReference type="CDD" id="cd24066">
    <property type="entry name" value="ASKHA_NBD_ROK_EcFRK-like"/>
    <property type="match status" value="1"/>
</dbReference>
<protein>
    <submittedName>
        <fullName evidence="1">Fructokinase</fullName>
        <ecNumber evidence="1">2.7.1.4</ecNumber>
    </submittedName>
</protein>
<evidence type="ECO:0000313" key="1">
    <source>
        <dbReference type="EMBL" id="MDB1124037.1"/>
    </source>
</evidence>
<sequence>MRIGIDLGGTKIEVIALSDKGEELFRKRVDTPKGSYPDTLQAIKGLVLDAEEATGQMGTVGLGIPGTISPYSQKVKNANSVWLNGKPLDVDLTIMLGREVRVANDANCMAVSEATDGAGAGYKMVLAVILGTGAGAGIVVNGVPHAGGNGIGGEWGHNPMPWQDAEERAFADATPCYCGQHGCIEQFVSGTGLCADYERRTGNLLKGQEISDLADNGDETALLTLEAYERRLAKSIASVVNLLDPDVVVLAGGVCNISRLYSNVPKIIPKYTFGGECHTPIKAAIHGDSSGVRGAAWLWPVE</sequence>
<reference evidence="1 2" key="1">
    <citation type="submission" date="2023-01" db="EMBL/GenBank/DDBJ databases">
        <title>Vibrio sp. KJ40-1 sp.nov, isolated from marine algae.</title>
        <authorList>
            <person name="Butt M."/>
            <person name="Kim J.M.J."/>
            <person name="Jeon C.O.C."/>
        </authorList>
    </citation>
    <scope>NUCLEOTIDE SEQUENCE [LARGE SCALE GENOMIC DNA]</scope>
    <source>
        <strain evidence="1 2">KJ40-1</strain>
    </source>
</reference>
<dbReference type="RefSeq" id="WP_272135935.1">
    <property type="nucleotide sequence ID" value="NZ_JAQLOI010000001.1"/>
</dbReference>
<dbReference type="Proteomes" id="UP001210678">
    <property type="component" value="Unassembled WGS sequence"/>
</dbReference>
<dbReference type="PANTHER" id="PTHR18964:SF174">
    <property type="entry name" value="D-ALLOSE KINASE-RELATED"/>
    <property type="match status" value="1"/>
</dbReference>
<dbReference type="SUPFAM" id="SSF53067">
    <property type="entry name" value="Actin-like ATPase domain"/>
    <property type="match status" value="1"/>
</dbReference>
<dbReference type="Pfam" id="PF00480">
    <property type="entry name" value="ROK"/>
    <property type="match status" value="1"/>
</dbReference>
<dbReference type="Gene3D" id="3.30.420.40">
    <property type="match status" value="2"/>
</dbReference>
<comment type="caution">
    <text evidence="1">The sequence shown here is derived from an EMBL/GenBank/DDBJ whole genome shotgun (WGS) entry which is preliminary data.</text>
</comment>
<accession>A0ABT4YRK4</accession>
<dbReference type="InterPro" id="IPR043129">
    <property type="entry name" value="ATPase_NBD"/>
</dbReference>
<evidence type="ECO:0000313" key="2">
    <source>
        <dbReference type="Proteomes" id="UP001210678"/>
    </source>
</evidence>
<dbReference type="PANTHER" id="PTHR18964">
    <property type="entry name" value="ROK (REPRESSOR, ORF, KINASE) FAMILY"/>
    <property type="match status" value="1"/>
</dbReference>
<dbReference type="InterPro" id="IPR000600">
    <property type="entry name" value="ROK"/>
</dbReference>
<dbReference type="EC" id="2.7.1.4" evidence="1"/>
<gene>
    <name evidence="1" type="primary">mak</name>
    <name evidence="1" type="ORF">PGX00_10420</name>
</gene>
<name>A0ABT4YRK4_9VIBR</name>
<dbReference type="GO" id="GO:0008865">
    <property type="term" value="F:fructokinase activity"/>
    <property type="evidence" value="ECO:0007669"/>
    <property type="project" value="UniProtKB-EC"/>
</dbReference>
<keyword evidence="1" id="KW-0808">Transferase</keyword>
<proteinExistence type="predicted"/>
<keyword evidence="2" id="KW-1185">Reference proteome</keyword>
<dbReference type="EMBL" id="JAQLOI010000001">
    <property type="protein sequence ID" value="MDB1124037.1"/>
    <property type="molecule type" value="Genomic_DNA"/>
</dbReference>
<organism evidence="1 2">
    <name type="scientific">Vibrio algarum</name>
    <dbReference type="NCBI Taxonomy" id="3020714"/>
    <lineage>
        <taxon>Bacteria</taxon>
        <taxon>Pseudomonadati</taxon>
        <taxon>Pseudomonadota</taxon>
        <taxon>Gammaproteobacteria</taxon>
        <taxon>Vibrionales</taxon>
        <taxon>Vibrionaceae</taxon>
        <taxon>Vibrio</taxon>
    </lineage>
</organism>